<evidence type="ECO:0000313" key="11">
    <source>
        <dbReference type="Proteomes" id="UP000612746"/>
    </source>
</evidence>
<evidence type="ECO:0000259" key="9">
    <source>
        <dbReference type="PROSITE" id="PS50303"/>
    </source>
</evidence>
<dbReference type="InterPro" id="IPR036855">
    <property type="entry name" value="Znf_CCCH_sf"/>
</dbReference>
<feature type="compositionally biased region" description="Basic and acidic residues" evidence="7">
    <location>
        <begin position="46"/>
        <end position="63"/>
    </location>
</feature>
<dbReference type="AlphaFoldDB" id="A0A8H7Q697"/>
<dbReference type="SUPFAM" id="SSF48371">
    <property type="entry name" value="ARM repeat"/>
    <property type="match status" value="1"/>
</dbReference>
<keyword evidence="4 6" id="KW-0862">Zinc</keyword>
<dbReference type="PANTHER" id="PTHR12537:SF13">
    <property type="entry name" value="PUMILIO HOMOLOGY DOMAIN FAMILY MEMBER 4"/>
    <property type="match status" value="1"/>
</dbReference>
<gene>
    <name evidence="10" type="ORF">INT44_004959</name>
</gene>
<organism evidence="10 11">
    <name type="scientific">Umbelopsis vinacea</name>
    <dbReference type="NCBI Taxonomy" id="44442"/>
    <lineage>
        <taxon>Eukaryota</taxon>
        <taxon>Fungi</taxon>
        <taxon>Fungi incertae sedis</taxon>
        <taxon>Mucoromycota</taxon>
        <taxon>Mucoromycotina</taxon>
        <taxon>Umbelopsidomycetes</taxon>
        <taxon>Umbelopsidales</taxon>
        <taxon>Umbelopsidaceae</taxon>
        <taxon>Umbelopsis</taxon>
    </lineage>
</organism>
<keyword evidence="3 6" id="KW-0863">Zinc-finger</keyword>
<dbReference type="InterPro" id="IPR016024">
    <property type="entry name" value="ARM-type_fold"/>
</dbReference>
<dbReference type="Pfam" id="PF00806">
    <property type="entry name" value="PUF"/>
    <property type="match status" value="8"/>
</dbReference>
<dbReference type="SUPFAM" id="SSF90229">
    <property type="entry name" value="CCCH zinc finger"/>
    <property type="match status" value="1"/>
</dbReference>
<keyword evidence="1 6" id="KW-0479">Metal-binding</keyword>
<dbReference type="SMART" id="SM00356">
    <property type="entry name" value="ZnF_C3H1"/>
    <property type="match status" value="1"/>
</dbReference>
<dbReference type="EMBL" id="JAEPRA010000003">
    <property type="protein sequence ID" value="KAG2187274.1"/>
    <property type="molecule type" value="Genomic_DNA"/>
</dbReference>
<dbReference type="SMART" id="SM00025">
    <property type="entry name" value="Pumilio"/>
    <property type="match status" value="8"/>
</dbReference>
<evidence type="ECO:0000256" key="7">
    <source>
        <dbReference type="SAM" id="MobiDB-lite"/>
    </source>
</evidence>
<feature type="repeat" description="Pumilio" evidence="5">
    <location>
        <begin position="604"/>
        <end position="639"/>
    </location>
</feature>
<dbReference type="PROSITE" id="PS50302">
    <property type="entry name" value="PUM"/>
    <property type="match status" value="8"/>
</dbReference>
<feature type="domain" description="C3H1-type" evidence="8">
    <location>
        <begin position="343"/>
        <end position="370"/>
    </location>
</feature>
<feature type="repeat" description="Pumilio" evidence="5">
    <location>
        <begin position="712"/>
        <end position="747"/>
    </location>
</feature>
<dbReference type="InterPro" id="IPR033712">
    <property type="entry name" value="Pumilio_RNA-bd"/>
</dbReference>
<feature type="repeat" description="Pumilio" evidence="5">
    <location>
        <begin position="676"/>
        <end position="711"/>
    </location>
</feature>
<dbReference type="OrthoDB" id="668540at2759"/>
<feature type="domain" description="PUM-HD" evidence="9">
    <location>
        <begin position="473"/>
        <end position="811"/>
    </location>
</feature>
<dbReference type="InterPro" id="IPR033133">
    <property type="entry name" value="PUM-HD"/>
</dbReference>
<feature type="region of interest" description="Disordered" evidence="7">
    <location>
        <begin position="1"/>
        <end position="132"/>
    </location>
</feature>
<evidence type="ECO:0000259" key="8">
    <source>
        <dbReference type="PROSITE" id="PS50103"/>
    </source>
</evidence>
<accession>A0A8H7Q697</accession>
<keyword evidence="11" id="KW-1185">Reference proteome</keyword>
<proteinExistence type="predicted"/>
<feature type="repeat" description="Pumilio" evidence="5">
    <location>
        <begin position="495"/>
        <end position="530"/>
    </location>
</feature>
<evidence type="ECO:0000256" key="6">
    <source>
        <dbReference type="PROSITE-ProRule" id="PRU00723"/>
    </source>
</evidence>
<dbReference type="Gene3D" id="1.25.10.10">
    <property type="entry name" value="Leucine-rich Repeat Variant"/>
    <property type="match status" value="1"/>
</dbReference>
<dbReference type="FunFam" id="1.25.10.10:FF:000237">
    <property type="entry name" value="Pumilio homolog 9"/>
    <property type="match status" value="1"/>
</dbReference>
<dbReference type="InterPro" id="IPR000571">
    <property type="entry name" value="Znf_CCCH"/>
</dbReference>
<dbReference type="CDD" id="cd07920">
    <property type="entry name" value="Pumilio"/>
    <property type="match status" value="1"/>
</dbReference>
<dbReference type="PANTHER" id="PTHR12537">
    <property type="entry name" value="RNA BINDING PROTEIN PUMILIO-RELATED"/>
    <property type="match status" value="1"/>
</dbReference>
<feature type="region of interest" description="Disordered" evidence="7">
    <location>
        <begin position="447"/>
        <end position="486"/>
    </location>
</feature>
<dbReference type="GO" id="GO:0010608">
    <property type="term" value="P:post-transcriptional regulation of gene expression"/>
    <property type="evidence" value="ECO:0007669"/>
    <property type="project" value="TreeGrafter"/>
</dbReference>
<dbReference type="GO" id="GO:0005737">
    <property type="term" value="C:cytoplasm"/>
    <property type="evidence" value="ECO:0007669"/>
    <property type="project" value="TreeGrafter"/>
</dbReference>
<evidence type="ECO:0008006" key="12">
    <source>
        <dbReference type="Google" id="ProtNLM"/>
    </source>
</evidence>
<feature type="repeat" description="Pumilio" evidence="5">
    <location>
        <begin position="640"/>
        <end position="675"/>
    </location>
</feature>
<keyword evidence="2" id="KW-0677">Repeat</keyword>
<dbReference type="GO" id="GO:0003729">
    <property type="term" value="F:mRNA binding"/>
    <property type="evidence" value="ECO:0007669"/>
    <property type="project" value="TreeGrafter"/>
</dbReference>
<dbReference type="Pfam" id="PF00642">
    <property type="entry name" value="zf-CCCH"/>
    <property type="match status" value="1"/>
</dbReference>
<feature type="compositionally biased region" description="Polar residues" evidence="7">
    <location>
        <begin position="1"/>
        <end position="43"/>
    </location>
</feature>
<dbReference type="InterPro" id="IPR001313">
    <property type="entry name" value="Pumilio_RNA-bd_rpt"/>
</dbReference>
<name>A0A8H7Q697_9FUNG</name>
<dbReference type="InterPro" id="IPR011989">
    <property type="entry name" value="ARM-like"/>
</dbReference>
<comment type="caution">
    <text evidence="10">The sequence shown here is derived from an EMBL/GenBank/DDBJ whole genome shotgun (WGS) entry which is preliminary data.</text>
</comment>
<feature type="zinc finger region" description="C3H1-type" evidence="6">
    <location>
        <begin position="343"/>
        <end position="370"/>
    </location>
</feature>
<evidence type="ECO:0000256" key="4">
    <source>
        <dbReference type="ARBA" id="ARBA00022833"/>
    </source>
</evidence>
<feature type="compositionally biased region" description="Low complexity" evidence="7">
    <location>
        <begin position="82"/>
        <end position="95"/>
    </location>
</feature>
<sequence length="869" mass="97085">MEDNRSNNAAIVSSVSTSEAEAKNTSMEQQTMDQEMQRIQQLQMFDDLKRLDLQQRQDDKDLLKNSALGPISPPNNNPTLKSSPSSRSLPGSRRNSGSEDDPNVLDFGNKLKLSDNEQSNIPFSMRKSPGRLLNKMPNRSMTADVNNLQHAGYKPVPAAAGNPQQHATSSFSGFLFDDEDHQTKTTSGMVPPYSDTTYITQYGDNADNYSFTPHEGYNLRQNQPSHPNRNVEPLQRRADWLNSDVVQQQSHMTSLTNNLAEDRAPASSAQAAFYGRRPSAGLNNNRSFSQTSLDPFSDGFQIRSKLNTARSASDLQTGNSNRAPSSNALAMYDNLAGDNNPVDLSANICRQHQQGYCPRGDQCPYLHTNASAMNFSPALSVATPGGMPGTQQHHVAMAAAAGQLRPMGYAGGLPMNALYQQYPTGIAFNPNNTPNPALVHPFPKPGPHANNVGNSRYAPQPGSLGHHKSDNNMYSRRGSTEHDQSNRFANVELKDLTGKIYELCKDQHGCRYLQKKLEEQNEENLNVIFNEVFKHFVELMTDPFGNYLCQKLLDYCNDEQRTIIVETVAKDLVGISLNMHGTRAVQKMIESLSTSRQIRMIIVALTPNVVTLIKDLNGNHVIQKCLHRLNATDNQFIYDAVSRHCVEVATHRHGCCVLQRCIDHASISQRAQIVTEVTHHALPLVQDPFGNYVVQYVLDLGDAAFSDALIRRFIGNVCTLSVQKFSSNVIEKCIRVSEPDTRKCLIEEMLDKDALEKLLRDSFANYVVQTSLDYADPDQRVKLVDCIRPILPSIRNTPYGKRIQGKLQRDQQQRDQQQGNVYKKFGNINNRDNVQMQNLQQNNGLPVLGFPFNYGNMGMIGMNEQMFPY</sequence>
<dbReference type="PROSITE" id="PS50303">
    <property type="entry name" value="PUM_HD"/>
    <property type="match status" value="1"/>
</dbReference>
<feature type="repeat" description="Pumilio" evidence="5">
    <location>
        <begin position="567"/>
        <end position="603"/>
    </location>
</feature>
<evidence type="ECO:0000256" key="2">
    <source>
        <dbReference type="ARBA" id="ARBA00022737"/>
    </source>
</evidence>
<dbReference type="Proteomes" id="UP000612746">
    <property type="component" value="Unassembled WGS sequence"/>
</dbReference>
<feature type="non-terminal residue" evidence="10">
    <location>
        <position position="1"/>
    </location>
</feature>
<feature type="repeat" description="Pumilio" evidence="5">
    <location>
        <begin position="748"/>
        <end position="785"/>
    </location>
</feature>
<protein>
    <recommendedName>
        <fullName evidence="12">ARM repeat-containing protein</fullName>
    </recommendedName>
</protein>
<evidence type="ECO:0000256" key="5">
    <source>
        <dbReference type="PROSITE-ProRule" id="PRU00317"/>
    </source>
</evidence>
<dbReference type="PROSITE" id="PS50103">
    <property type="entry name" value="ZF_C3H1"/>
    <property type="match status" value="1"/>
</dbReference>
<evidence type="ECO:0000313" key="10">
    <source>
        <dbReference type="EMBL" id="KAG2187274.1"/>
    </source>
</evidence>
<evidence type="ECO:0000256" key="1">
    <source>
        <dbReference type="ARBA" id="ARBA00022723"/>
    </source>
</evidence>
<evidence type="ECO:0000256" key="3">
    <source>
        <dbReference type="ARBA" id="ARBA00022771"/>
    </source>
</evidence>
<reference evidence="10" key="1">
    <citation type="submission" date="2020-12" db="EMBL/GenBank/DDBJ databases">
        <title>Metabolic potential, ecology and presence of endohyphal bacteria is reflected in genomic diversity of Mucoromycotina.</title>
        <authorList>
            <person name="Muszewska A."/>
            <person name="Okrasinska A."/>
            <person name="Steczkiewicz K."/>
            <person name="Drgas O."/>
            <person name="Orlowska M."/>
            <person name="Perlinska-Lenart U."/>
            <person name="Aleksandrzak-Piekarczyk T."/>
            <person name="Szatraj K."/>
            <person name="Zielenkiewicz U."/>
            <person name="Pilsyk S."/>
            <person name="Malc E."/>
            <person name="Mieczkowski P."/>
            <person name="Kruszewska J.S."/>
            <person name="Biernat P."/>
            <person name="Pawlowska J."/>
        </authorList>
    </citation>
    <scope>NUCLEOTIDE SEQUENCE</scope>
    <source>
        <strain evidence="10">WA0000051536</strain>
    </source>
</reference>
<feature type="repeat" description="Pumilio" evidence="5">
    <location>
        <begin position="531"/>
        <end position="566"/>
    </location>
</feature>
<dbReference type="GO" id="GO:0008270">
    <property type="term" value="F:zinc ion binding"/>
    <property type="evidence" value="ECO:0007669"/>
    <property type="project" value="UniProtKB-KW"/>
</dbReference>